<dbReference type="RefSeq" id="WP_320378224.1">
    <property type="nucleotide sequence ID" value="NZ_JAWDIQ010000001.1"/>
</dbReference>
<sequence length="70" mass="8309">MEPKNKTLHEADQWKEDFLLTLSTHPDIEVLSENEDVRLLGIKFFSDDSVKRQEFREDFQEKLVDTSVKL</sequence>
<gene>
    <name evidence="1" type="ORF">RWD45_00480</name>
</gene>
<reference evidence="1 2" key="1">
    <citation type="submission" date="2023-10" db="EMBL/GenBank/DDBJ databases">
        <title>Virgibacillus soli CC-YMP-6 genome.</title>
        <authorList>
            <person name="Miliotis G."/>
            <person name="Sengupta P."/>
            <person name="Hameed A."/>
            <person name="Chuvochina M."/>
            <person name="Mcdonagh F."/>
            <person name="Simpson A.C."/>
            <person name="Singh N.K."/>
            <person name="Rekha P.D."/>
            <person name="Raman K."/>
            <person name="Hugenholtz P."/>
            <person name="Venkateswaran K."/>
        </authorList>
    </citation>
    <scope>NUCLEOTIDE SEQUENCE [LARGE SCALE GENOMIC DNA]</scope>
    <source>
        <strain evidence="1 2">CC-YMP-6</strain>
    </source>
</reference>
<comment type="caution">
    <text evidence="1">The sequence shown here is derived from an EMBL/GenBank/DDBJ whole genome shotgun (WGS) entry which is preliminary data.</text>
</comment>
<keyword evidence="2" id="KW-1185">Reference proteome</keyword>
<name>A0ABU5CPK1_9BACI</name>
<evidence type="ECO:0000313" key="2">
    <source>
        <dbReference type="Proteomes" id="UP001275315"/>
    </source>
</evidence>
<dbReference type="EMBL" id="JAWDIQ010000001">
    <property type="protein sequence ID" value="MDY0407393.1"/>
    <property type="molecule type" value="Genomic_DNA"/>
</dbReference>
<accession>A0ABU5CPK1</accession>
<proteinExistence type="predicted"/>
<evidence type="ECO:0000313" key="1">
    <source>
        <dbReference type="EMBL" id="MDY0407393.1"/>
    </source>
</evidence>
<dbReference type="Proteomes" id="UP001275315">
    <property type="component" value="Unassembled WGS sequence"/>
</dbReference>
<protein>
    <submittedName>
        <fullName evidence="1">Uncharacterized protein</fullName>
    </submittedName>
</protein>
<organism evidence="1 2">
    <name type="scientific">Paracerasibacillus soli</name>
    <dbReference type="NCBI Taxonomy" id="480284"/>
    <lineage>
        <taxon>Bacteria</taxon>
        <taxon>Bacillati</taxon>
        <taxon>Bacillota</taxon>
        <taxon>Bacilli</taxon>
        <taxon>Bacillales</taxon>
        <taxon>Bacillaceae</taxon>
        <taxon>Paracerasibacillus</taxon>
    </lineage>
</organism>